<evidence type="ECO:0008006" key="4">
    <source>
        <dbReference type="Google" id="ProtNLM"/>
    </source>
</evidence>
<evidence type="ECO:0000313" key="2">
    <source>
        <dbReference type="EMBL" id="AGA32291.1"/>
    </source>
</evidence>
<name>L0DVA0_THIND</name>
<dbReference type="Pfam" id="PF09694">
    <property type="entry name" value="Gcw_chp"/>
    <property type="match status" value="1"/>
</dbReference>
<dbReference type="KEGG" id="tni:TVNIR_0590"/>
<dbReference type="Proteomes" id="UP000010809">
    <property type="component" value="Chromosome"/>
</dbReference>
<dbReference type="HOGENOM" id="CLU_1208407_0_0_6"/>
<evidence type="ECO:0000256" key="1">
    <source>
        <dbReference type="SAM" id="SignalP"/>
    </source>
</evidence>
<keyword evidence="1" id="KW-0732">Signal</keyword>
<dbReference type="NCBIfam" id="TIGR02001">
    <property type="entry name" value="gcw_chp"/>
    <property type="match status" value="1"/>
</dbReference>
<dbReference type="RefSeq" id="WP_015257444.1">
    <property type="nucleotide sequence ID" value="NC_019902.2"/>
</dbReference>
<dbReference type="SUPFAM" id="SSF56935">
    <property type="entry name" value="Porins"/>
    <property type="match status" value="1"/>
</dbReference>
<organism evidence="2 3">
    <name type="scientific">Thioalkalivibrio nitratireducens (strain DSM 14787 / UNIQEM 213 / ALEN2)</name>
    <dbReference type="NCBI Taxonomy" id="1255043"/>
    <lineage>
        <taxon>Bacteria</taxon>
        <taxon>Pseudomonadati</taxon>
        <taxon>Pseudomonadota</taxon>
        <taxon>Gammaproteobacteria</taxon>
        <taxon>Chromatiales</taxon>
        <taxon>Ectothiorhodospiraceae</taxon>
        <taxon>Thioalkalivibrio</taxon>
    </lineage>
</organism>
<dbReference type="PATRIC" id="fig|1255043.3.peg.596"/>
<evidence type="ECO:0000313" key="3">
    <source>
        <dbReference type="Proteomes" id="UP000010809"/>
    </source>
</evidence>
<dbReference type="STRING" id="1255043.TVNIR_0590"/>
<proteinExistence type="predicted"/>
<feature type="chain" id="PRO_5003940570" description="Porin" evidence="1">
    <location>
        <begin position="32"/>
        <end position="222"/>
    </location>
</feature>
<feature type="signal peptide" evidence="1">
    <location>
        <begin position="1"/>
        <end position="31"/>
    </location>
</feature>
<dbReference type="EMBL" id="CP003989">
    <property type="protein sequence ID" value="AGA32291.1"/>
    <property type="molecule type" value="Genomic_DNA"/>
</dbReference>
<keyword evidence="3" id="KW-1185">Reference proteome</keyword>
<dbReference type="AlphaFoldDB" id="L0DVA0"/>
<gene>
    <name evidence="2" type="ordered locus">TVNIR_0590</name>
</gene>
<sequence>MRSFINPKCTRAAAGGTLLIAALGFAGTAQAELEFNVGVFSDYLDDGESGSDNNAVVQGGVDYFHDSGFYLGTWMSTLGSGDGQEVNLYTGYELNAGALDFDLAYVYYYFPSLDDEDSGEIQAYASFGPVYAGLDYTIHADDSDARGDIIWRVGAGHEIVPSIGLDGEIGYFDPDSSDVDSHTFWNLGVTKSTDLGDISLTYGSTDQSGSQDLFVVGYSVRF</sequence>
<accession>L0DVA0</accession>
<reference evidence="2" key="1">
    <citation type="submission" date="2015-12" db="EMBL/GenBank/DDBJ databases">
        <authorList>
            <person name="Tikhonova T.V."/>
            <person name="Pavlov A.R."/>
            <person name="Beletsky A.V."/>
            <person name="Mardanov A.V."/>
            <person name="Sorokin D.Y."/>
            <person name="Ravin N.V."/>
            <person name="Popov V.O."/>
        </authorList>
    </citation>
    <scope>NUCLEOTIDE SEQUENCE</scope>
    <source>
        <strain evidence="2">DSM 14787</strain>
    </source>
</reference>
<protein>
    <recommendedName>
        <fullName evidence="4">Porin</fullName>
    </recommendedName>
</protein>
<dbReference type="eggNOG" id="ENOG50339CR">
    <property type="taxonomic scope" value="Bacteria"/>
</dbReference>
<dbReference type="OrthoDB" id="5781207at2"/>
<dbReference type="InterPro" id="IPR010239">
    <property type="entry name" value="CHP02001"/>
</dbReference>